<dbReference type="PROSITE" id="PS01124">
    <property type="entry name" value="HTH_ARAC_FAMILY_2"/>
    <property type="match status" value="1"/>
</dbReference>
<dbReference type="Pfam" id="PF12833">
    <property type="entry name" value="HTH_18"/>
    <property type="match status" value="1"/>
</dbReference>
<comment type="caution">
    <text evidence="6">The sequence shown here is derived from an EMBL/GenBank/DDBJ whole genome shotgun (WGS) entry which is preliminary data.</text>
</comment>
<evidence type="ECO:0000256" key="3">
    <source>
        <dbReference type="ARBA" id="ARBA00023163"/>
    </source>
</evidence>
<keyword evidence="4" id="KW-0812">Transmembrane</keyword>
<proteinExistence type="predicted"/>
<evidence type="ECO:0000313" key="7">
    <source>
        <dbReference type="Proteomes" id="UP000078454"/>
    </source>
</evidence>
<keyword evidence="7" id="KW-1185">Reference proteome</keyword>
<evidence type="ECO:0000256" key="4">
    <source>
        <dbReference type="SAM" id="Phobius"/>
    </source>
</evidence>
<sequence>MQTTYVPRKRYSSSLFYRLLISFIIIILLLVSFNVASFTFFRSSIREEIIKNSSLNLETTVASYEKNISLIKSLMVSLYFNTHTEALKNNPQKLDFIISSQVQRELQNVLANNQLSLYNIIYYFPNRDFVIDKDGSRDAQMMFSKFYTSPMYPEQFWSTETGKSSLSFRVYPSAEFQERTSFSTRSFGTFNPVLFKSAATDGLSIIALLDSDRLFEAYSHFQVDSDFYILDDAGGTTYAVSNRKDPLQLKPHTGSSGYYLEGTNYYFYKQGAVTGNTYVLIVPFATISEQFFKLNVFMVGLIFLSIIIGVAISILFAKRFNNPLTTIISSIQQMDRHQSAPFVSPIREFNVISQKLHDLFLTNETINRDLLSKNSLLKHYAYLNKVKMIHTDIEDAKISIDSDKPYVIVLYQLMYIDNQLAAMDMDPNRASYYIKEFVQSQFIQAYKDALTFQIEKDQILTIIFTNDSELSVLDNLLIDIKKIFELDASYCSVTIAVSPVHDNAFIFNEAFENTLLLAKQRKLGEGVQIIREKEILPPDLWFSPANMKEFTANLTSGNHSITIPIVSKTLELAVKRGASYAQIHDLAKEIVNLIIKTLYSSHNPISLLDDKRSLADILKNCRTLEQFQQFFKEILTQSASDIRQKKEATDHITSFVTKYVNEHFGSDLSLDLLADKLNITGAYLSTYFKEKTDINFSDYVNTVRMNKAMELLEKTDLKIQDVSTLVGYYTIASFNRMFKKHTGLTPSEFRRARMH</sequence>
<dbReference type="Gene3D" id="1.10.10.60">
    <property type="entry name" value="Homeodomain-like"/>
    <property type="match status" value="2"/>
</dbReference>
<keyword evidence="4" id="KW-0472">Membrane</keyword>
<dbReference type="GO" id="GO:0003700">
    <property type="term" value="F:DNA-binding transcription factor activity"/>
    <property type="evidence" value="ECO:0007669"/>
    <property type="project" value="InterPro"/>
</dbReference>
<accession>A0A198A6F0</accession>
<reference evidence="6 7" key="1">
    <citation type="submission" date="2016-05" db="EMBL/GenBank/DDBJ databases">
        <title>Paenibacillus sp. 1ZS3-15 nov., isolated from the rhizosphere soil.</title>
        <authorList>
            <person name="Zhang X.X."/>
            <person name="Zhang J."/>
        </authorList>
    </citation>
    <scope>NUCLEOTIDE SEQUENCE [LARGE SCALE GENOMIC DNA]</scope>
    <source>
        <strain evidence="6 7">1ZS3-15</strain>
    </source>
</reference>
<keyword evidence="1" id="KW-0805">Transcription regulation</keyword>
<dbReference type="Proteomes" id="UP000078454">
    <property type="component" value="Unassembled WGS sequence"/>
</dbReference>
<dbReference type="SUPFAM" id="SSF46689">
    <property type="entry name" value="Homeodomain-like"/>
    <property type="match status" value="2"/>
</dbReference>
<dbReference type="SMART" id="SM00342">
    <property type="entry name" value="HTH_ARAC"/>
    <property type="match status" value="1"/>
</dbReference>
<protein>
    <recommendedName>
        <fullName evidence="5">HTH araC/xylS-type domain-containing protein</fullName>
    </recommendedName>
</protein>
<name>A0A198A6F0_9BACL</name>
<dbReference type="STRING" id="1850517.A8708_07575"/>
<evidence type="ECO:0000313" key="6">
    <source>
        <dbReference type="EMBL" id="OAS16717.1"/>
    </source>
</evidence>
<evidence type="ECO:0000256" key="1">
    <source>
        <dbReference type="ARBA" id="ARBA00023015"/>
    </source>
</evidence>
<keyword evidence="2" id="KW-0238">DNA-binding</keyword>
<dbReference type="EMBL" id="LYPB01000074">
    <property type="protein sequence ID" value="OAS16717.1"/>
    <property type="molecule type" value="Genomic_DNA"/>
</dbReference>
<dbReference type="RefSeq" id="WP_068666863.1">
    <property type="nucleotide sequence ID" value="NZ_LYPB01000074.1"/>
</dbReference>
<evidence type="ECO:0000259" key="5">
    <source>
        <dbReference type="PROSITE" id="PS01124"/>
    </source>
</evidence>
<feature type="transmembrane region" description="Helical" evidence="4">
    <location>
        <begin position="15"/>
        <end position="41"/>
    </location>
</feature>
<organism evidence="6 7">
    <name type="scientific">Paenibacillus oryzisoli</name>
    <dbReference type="NCBI Taxonomy" id="1850517"/>
    <lineage>
        <taxon>Bacteria</taxon>
        <taxon>Bacillati</taxon>
        <taxon>Bacillota</taxon>
        <taxon>Bacilli</taxon>
        <taxon>Bacillales</taxon>
        <taxon>Paenibacillaceae</taxon>
        <taxon>Paenibacillus</taxon>
    </lineage>
</organism>
<evidence type="ECO:0000256" key="2">
    <source>
        <dbReference type="ARBA" id="ARBA00023125"/>
    </source>
</evidence>
<feature type="transmembrane region" description="Helical" evidence="4">
    <location>
        <begin position="296"/>
        <end position="317"/>
    </location>
</feature>
<dbReference type="InterPro" id="IPR009057">
    <property type="entry name" value="Homeodomain-like_sf"/>
</dbReference>
<dbReference type="PROSITE" id="PS00041">
    <property type="entry name" value="HTH_ARAC_FAMILY_1"/>
    <property type="match status" value="1"/>
</dbReference>
<dbReference type="InterPro" id="IPR018062">
    <property type="entry name" value="HTH_AraC-typ_CS"/>
</dbReference>
<dbReference type="PANTHER" id="PTHR43280:SF28">
    <property type="entry name" value="HTH-TYPE TRANSCRIPTIONAL ACTIVATOR RHAS"/>
    <property type="match status" value="1"/>
</dbReference>
<dbReference type="AlphaFoldDB" id="A0A198A6F0"/>
<keyword evidence="3" id="KW-0804">Transcription</keyword>
<dbReference type="GO" id="GO:0043565">
    <property type="term" value="F:sequence-specific DNA binding"/>
    <property type="evidence" value="ECO:0007669"/>
    <property type="project" value="InterPro"/>
</dbReference>
<gene>
    <name evidence="6" type="ORF">A8708_07575</name>
</gene>
<dbReference type="InterPro" id="IPR018060">
    <property type="entry name" value="HTH_AraC"/>
</dbReference>
<dbReference type="PANTHER" id="PTHR43280">
    <property type="entry name" value="ARAC-FAMILY TRANSCRIPTIONAL REGULATOR"/>
    <property type="match status" value="1"/>
</dbReference>
<feature type="domain" description="HTH araC/xylS-type" evidence="5">
    <location>
        <begin position="654"/>
        <end position="752"/>
    </location>
</feature>
<keyword evidence="4" id="KW-1133">Transmembrane helix</keyword>